<name>A0ABR5PT49_9LACO</name>
<dbReference type="PROSITE" id="PS51257">
    <property type="entry name" value="PROKAR_LIPOPROTEIN"/>
    <property type="match status" value="1"/>
</dbReference>
<comment type="caution">
    <text evidence="2">The sequence shown here is derived from an EMBL/GenBank/DDBJ whole genome shotgun (WGS) entry which is preliminary data.</text>
</comment>
<organism evidence="2 3">
    <name type="scientific">Lactobacillus intestinalis DSM 6629</name>
    <dbReference type="NCBI Taxonomy" id="1423761"/>
    <lineage>
        <taxon>Bacteria</taxon>
        <taxon>Bacillati</taxon>
        <taxon>Bacillota</taxon>
        <taxon>Bacilli</taxon>
        <taxon>Lactobacillales</taxon>
        <taxon>Lactobacillaceae</taxon>
        <taxon>Lactobacillus</taxon>
    </lineage>
</organism>
<keyword evidence="3" id="KW-1185">Reference proteome</keyword>
<dbReference type="Proteomes" id="UP000051735">
    <property type="component" value="Unassembled WGS sequence"/>
</dbReference>
<evidence type="ECO:0000259" key="1">
    <source>
        <dbReference type="Pfam" id="PF13349"/>
    </source>
</evidence>
<protein>
    <recommendedName>
        <fullName evidence="1">DUF4097 domain-containing protein</fullName>
    </recommendedName>
</protein>
<dbReference type="InterPro" id="IPR025164">
    <property type="entry name" value="Toastrack_DUF4097"/>
</dbReference>
<feature type="domain" description="DUF4097" evidence="1">
    <location>
        <begin position="52"/>
        <end position="215"/>
    </location>
</feature>
<dbReference type="Pfam" id="PF13349">
    <property type="entry name" value="DUF4097"/>
    <property type="match status" value="1"/>
</dbReference>
<evidence type="ECO:0000313" key="2">
    <source>
        <dbReference type="EMBL" id="KRM34513.1"/>
    </source>
</evidence>
<reference evidence="2 3" key="1">
    <citation type="journal article" date="2015" name="Genome Announc.">
        <title>Expanding the biotechnology potential of lactobacilli through comparative genomics of 213 strains and associated genera.</title>
        <authorList>
            <person name="Sun Z."/>
            <person name="Harris H.M."/>
            <person name="McCann A."/>
            <person name="Guo C."/>
            <person name="Argimon S."/>
            <person name="Zhang W."/>
            <person name="Yang X."/>
            <person name="Jeffery I.B."/>
            <person name="Cooney J.C."/>
            <person name="Kagawa T.F."/>
            <person name="Liu W."/>
            <person name="Song Y."/>
            <person name="Salvetti E."/>
            <person name="Wrobel A."/>
            <person name="Rasinkangas P."/>
            <person name="Parkhill J."/>
            <person name="Rea M.C."/>
            <person name="O'Sullivan O."/>
            <person name="Ritari J."/>
            <person name="Douillard F.P."/>
            <person name="Paul Ross R."/>
            <person name="Yang R."/>
            <person name="Briner A.E."/>
            <person name="Felis G.E."/>
            <person name="de Vos W.M."/>
            <person name="Barrangou R."/>
            <person name="Klaenhammer T.R."/>
            <person name="Caufield P.W."/>
            <person name="Cui Y."/>
            <person name="Zhang H."/>
            <person name="O'Toole P.W."/>
        </authorList>
    </citation>
    <scope>NUCLEOTIDE SEQUENCE [LARGE SCALE GENOMIC DNA]</scope>
    <source>
        <strain evidence="2 3">DSM 6629</strain>
    </source>
</reference>
<evidence type="ECO:0000313" key="3">
    <source>
        <dbReference type="Proteomes" id="UP000051735"/>
    </source>
</evidence>
<sequence length="241" mass="26466">MKKVKFMEKMKRRYLLVLVALVMVLIAGCTIQKSEKKADNISKILTNEAFNNVLLNTSDSDVIIQTGKNYQVKYHGSKKIEPSVEIKNGQLFVKQQGNVSSRNNFSEIVIIIPKAVKLTQLEIKAEEGDITATGINMNLGQLKSEEGDITLRDAKMTSGELSSEEGDITLKNSKIDKNLHASSSEGDVAVSETKFTGYNLSTEEGSIAVNGNRYASSSYKKHTASKNVLTVKSQEGDITVK</sequence>
<gene>
    <name evidence="2" type="ORF">FC44_GL001224</name>
</gene>
<proteinExistence type="predicted"/>
<dbReference type="EMBL" id="AZGN01000003">
    <property type="protein sequence ID" value="KRM34513.1"/>
    <property type="molecule type" value="Genomic_DNA"/>
</dbReference>
<accession>A0ABR5PT49</accession>